<keyword evidence="1" id="KW-0472">Membrane</keyword>
<evidence type="ECO:0000256" key="1">
    <source>
        <dbReference type="SAM" id="Phobius"/>
    </source>
</evidence>
<keyword evidence="1" id="KW-1133">Transmembrane helix</keyword>
<feature type="transmembrane region" description="Helical" evidence="1">
    <location>
        <begin position="341"/>
        <end position="362"/>
    </location>
</feature>
<feature type="transmembrane region" description="Helical" evidence="1">
    <location>
        <begin position="240"/>
        <end position="266"/>
    </location>
</feature>
<sequence length="387" mass="41676">MSTAVVPSARLTASTMRYPWQRLQVDRMTGETVVRVFVAGVLAVLPTATASFSQNPGILPAVFVGTLAPASAILLVVANPARYRVHGLSMRHWKLDHGILVTVIAAICLGFSVFGRIADGDPLWSSVLPLFSMLVTLVALARHYRGVLAGRLIGTGSKFAGTPWFQRLFLAKSGPTAWRIIYQPVGLMVSVVMVFAVAFFVDDPSEGVISLPLLAAPLAAPVVAVSREVALAVGMPRRTWLTNVIVAVAGPTFAVVTVLAFIWATLGLPGELVEWAAFADSRPVDSMALFIVRQLVLATAVAALSVLMSLEDWGTTLLWYILSSWGVIWINFGPFQVMDGVWASVGVLVLLAACAVWLVNLAKKRVVHGRPEWTITSIIDGARRIRN</sequence>
<keyword evidence="1" id="KW-0812">Transmembrane</keyword>
<feature type="transmembrane region" description="Helical" evidence="1">
    <location>
        <begin position="286"/>
        <end position="310"/>
    </location>
</feature>
<reference evidence="2" key="1">
    <citation type="journal article" date="2021" name="PeerJ">
        <title>Extensive microbial diversity within the chicken gut microbiome revealed by metagenomics and culture.</title>
        <authorList>
            <person name="Gilroy R."/>
            <person name="Ravi A."/>
            <person name="Getino M."/>
            <person name="Pursley I."/>
            <person name="Horton D.L."/>
            <person name="Alikhan N.F."/>
            <person name="Baker D."/>
            <person name="Gharbi K."/>
            <person name="Hall N."/>
            <person name="Watson M."/>
            <person name="Adriaenssens E.M."/>
            <person name="Foster-Nyarko E."/>
            <person name="Jarju S."/>
            <person name="Secka A."/>
            <person name="Antonio M."/>
            <person name="Oren A."/>
            <person name="Chaudhuri R.R."/>
            <person name="La Ragione R."/>
            <person name="Hildebrand F."/>
            <person name="Pallen M.J."/>
        </authorList>
    </citation>
    <scope>NUCLEOTIDE SEQUENCE</scope>
    <source>
        <strain evidence="2">CHK32-1732</strain>
    </source>
</reference>
<proteinExistence type="predicted"/>
<organism evidence="2 3">
    <name type="scientific">Candidatus Corynebacterium avicola</name>
    <dbReference type="NCBI Taxonomy" id="2838527"/>
    <lineage>
        <taxon>Bacteria</taxon>
        <taxon>Bacillati</taxon>
        <taxon>Actinomycetota</taxon>
        <taxon>Actinomycetes</taxon>
        <taxon>Mycobacteriales</taxon>
        <taxon>Corynebacteriaceae</taxon>
        <taxon>Corynebacterium</taxon>
    </lineage>
</organism>
<protein>
    <submittedName>
        <fullName evidence="2">Uncharacterized protein</fullName>
    </submittedName>
</protein>
<feature type="transmembrane region" description="Helical" evidence="1">
    <location>
        <begin position="213"/>
        <end position="233"/>
    </location>
</feature>
<feature type="transmembrane region" description="Helical" evidence="1">
    <location>
        <begin position="123"/>
        <end position="141"/>
    </location>
</feature>
<dbReference type="Proteomes" id="UP000824190">
    <property type="component" value="Unassembled WGS sequence"/>
</dbReference>
<feature type="transmembrane region" description="Helical" evidence="1">
    <location>
        <begin position="32"/>
        <end position="52"/>
    </location>
</feature>
<evidence type="ECO:0000313" key="2">
    <source>
        <dbReference type="EMBL" id="HIW92737.1"/>
    </source>
</evidence>
<comment type="caution">
    <text evidence="2">The sequence shown here is derived from an EMBL/GenBank/DDBJ whole genome shotgun (WGS) entry which is preliminary data.</text>
</comment>
<evidence type="ECO:0000313" key="3">
    <source>
        <dbReference type="Proteomes" id="UP000824190"/>
    </source>
</evidence>
<accession>A0A9D1RTY2</accession>
<reference evidence="2" key="2">
    <citation type="submission" date="2021-04" db="EMBL/GenBank/DDBJ databases">
        <authorList>
            <person name="Gilroy R."/>
        </authorList>
    </citation>
    <scope>NUCLEOTIDE SEQUENCE</scope>
    <source>
        <strain evidence="2">CHK32-1732</strain>
    </source>
</reference>
<feature type="transmembrane region" description="Helical" evidence="1">
    <location>
        <begin position="58"/>
        <end position="78"/>
    </location>
</feature>
<dbReference type="EMBL" id="DXGC01000120">
    <property type="protein sequence ID" value="HIW92737.1"/>
    <property type="molecule type" value="Genomic_DNA"/>
</dbReference>
<feature type="transmembrane region" description="Helical" evidence="1">
    <location>
        <begin position="180"/>
        <end position="201"/>
    </location>
</feature>
<feature type="transmembrane region" description="Helical" evidence="1">
    <location>
        <begin position="317"/>
        <end position="335"/>
    </location>
</feature>
<dbReference type="AlphaFoldDB" id="A0A9D1RTY2"/>
<feature type="transmembrane region" description="Helical" evidence="1">
    <location>
        <begin position="99"/>
        <end position="117"/>
    </location>
</feature>
<gene>
    <name evidence="2" type="ORF">H9870_13875</name>
</gene>
<name>A0A9D1RTY2_9CORY</name>